<reference evidence="1 2" key="1">
    <citation type="journal article" date="2024" name="Plant J.">
        <title>Genome sequences and population genomics reveal climatic adaptation and genomic divergence between two closely related sweetgum species.</title>
        <authorList>
            <person name="Xu W.Q."/>
            <person name="Ren C.Q."/>
            <person name="Zhang X.Y."/>
            <person name="Comes H.P."/>
            <person name="Liu X.H."/>
            <person name="Li Y.G."/>
            <person name="Kettle C.J."/>
            <person name="Jalonen R."/>
            <person name="Gaisberger H."/>
            <person name="Ma Y.Z."/>
            <person name="Qiu Y.X."/>
        </authorList>
    </citation>
    <scope>NUCLEOTIDE SEQUENCE [LARGE SCALE GENOMIC DNA]</scope>
    <source>
        <strain evidence="1">Hangzhou</strain>
    </source>
</reference>
<dbReference type="AlphaFoldDB" id="A0AAP0SCM4"/>
<dbReference type="Proteomes" id="UP001415857">
    <property type="component" value="Unassembled WGS sequence"/>
</dbReference>
<dbReference type="EMBL" id="JBBPBK010000001">
    <property type="protein sequence ID" value="KAK9291514.1"/>
    <property type="molecule type" value="Genomic_DNA"/>
</dbReference>
<comment type="caution">
    <text evidence="1">The sequence shown here is derived from an EMBL/GenBank/DDBJ whole genome shotgun (WGS) entry which is preliminary data.</text>
</comment>
<evidence type="ECO:0000313" key="2">
    <source>
        <dbReference type="Proteomes" id="UP001415857"/>
    </source>
</evidence>
<protein>
    <submittedName>
        <fullName evidence="1">Uncharacterized protein</fullName>
    </submittedName>
</protein>
<proteinExistence type="predicted"/>
<gene>
    <name evidence="1" type="ORF">L1049_019462</name>
</gene>
<accession>A0AAP0SCM4</accession>
<evidence type="ECO:0000313" key="1">
    <source>
        <dbReference type="EMBL" id="KAK9291514.1"/>
    </source>
</evidence>
<organism evidence="1 2">
    <name type="scientific">Liquidambar formosana</name>
    <name type="common">Formosan gum</name>
    <dbReference type="NCBI Taxonomy" id="63359"/>
    <lineage>
        <taxon>Eukaryota</taxon>
        <taxon>Viridiplantae</taxon>
        <taxon>Streptophyta</taxon>
        <taxon>Embryophyta</taxon>
        <taxon>Tracheophyta</taxon>
        <taxon>Spermatophyta</taxon>
        <taxon>Magnoliopsida</taxon>
        <taxon>eudicotyledons</taxon>
        <taxon>Gunneridae</taxon>
        <taxon>Pentapetalae</taxon>
        <taxon>Saxifragales</taxon>
        <taxon>Altingiaceae</taxon>
        <taxon>Liquidambar</taxon>
    </lineage>
</organism>
<name>A0AAP0SCM4_LIQFO</name>
<keyword evidence="2" id="KW-1185">Reference proteome</keyword>
<sequence>MVERRHQNRITGLEDKFGVWKDNRRDVEDIIIQHFMSIFTSNKPNKAESILQEVDQMVT</sequence>